<protein>
    <recommendedName>
        <fullName evidence="1 2">Protein ApaG</fullName>
    </recommendedName>
</protein>
<evidence type="ECO:0000256" key="1">
    <source>
        <dbReference type="ARBA" id="ARBA00017693"/>
    </source>
</evidence>
<keyword evidence="5" id="KW-1185">Reference proteome</keyword>
<dbReference type="Gene3D" id="2.60.40.1470">
    <property type="entry name" value="ApaG domain"/>
    <property type="match status" value="1"/>
</dbReference>
<dbReference type="PANTHER" id="PTHR14289:SF16">
    <property type="entry name" value="POLYMERASE DELTA-INTERACTING PROTEIN 2"/>
    <property type="match status" value="1"/>
</dbReference>
<reference evidence="4" key="1">
    <citation type="journal article" date="2014" name="Int. J. Syst. Evol. Microbiol.">
        <title>Complete genome sequence of Corynebacterium casei LMG S-19264T (=DSM 44701T), isolated from a smear-ripened cheese.</title>
        <authorList>
            <consortium name="US DOE Joint Genome Institute (JGI-PGF)"/>
            <person name="Walter F."/>
            <person name="Albersmeier A."/>
            <person name="Kalinowski J."/>
            <person name="Ruckert C."/>
        </authorList>
    </citation>
    <scope>NUCLEOTIDE SEQUENCE</scope>
    <source>
        <strain evidence="4">KCTC 32182</strain>
    </source>
</reference>
<dbReference type="AlphaFoldDB" id="A0A918UAQ1"/>
<gene>
    <name evidence="2 4" type="primary">apaG</name>
    <name evidence="4" type="ORF">GCM10011289_21540</name>
</gene>
<dbReference type="GO" id="GO:0070987">
    <property type="term" value="P:error-free translesion synthesis"/>
    <property type="evidence" value="ECO:0007669"/>
    <property type="project" value="TreeGrafter"/>
</dbReference>
<dbReference type="EMBL" id="BMYX01000011">
    <property type="protein sequence ID" value="GGY17719.1"/>
    <property type="molecule type" value="Genomic_DNA"/>
</dbReference>
<evidence type="ECO:0000313" key="5">
    <source>
        <dbReference type="Proteomes" id="UP000645257"/>
    </source>
</evidence>
<dbReference type="PANTHER" id="PTHR14289">
    <property type="entry name" value="F-BOX ONLY PROTEIN 3"/>
    <property type="match status" value="1"/>
</dbReference>
<dbReference type="NCBIfam" id="NF003967">
    <property type="entry name" value="PRK05461.1"/>
    <property type="match status" value="1"/>
</dbReference>
<dbReference type="Pfam" id="PF04379">
    <property type="entry name" value="DUF525"/>
    <property type="match status" value="1"/>
</dbReference>
<dbReference type="PROSITE" id="PS51087">
    <property type="entry name" value="APAG"/>
    <property type="match status" value="1"/>
</dbReference>
<proteinExistence type="inferred from homology"/>
<evidence type="ECO:0000256" key="2">
    <source>
        <dbReference type="HAMAP-Rule" id="MF_00791"/>
    </source>
</evidence>
<feature type="domain" description="ApaG" evidence="3">
    <location>
        <begin position="2"/>
        <end position="126"/>
    </location>
</feature>
<dbReference type="RefSeq" id="WP_189534141.1">
    <property type="nucleotide sequence ID" value="NZ_BMYX01000011.1"/>
</dbReference>
<dbReference type="InterPro" id="IPR007474">
    <property type="entry name" value="ApaG_domain"/>
</dbReference>
<dbReference type="InterPro" id="IPR023065">
    <property type="entry name" value="Uncharacterised_ApaG"/>
</dbReference>
<dbReference type="Proteomes" id="UP000645257">
    <property type="component" value="Unassembled WGS sequence"/>
</dbReference>
<dbReference type="SUPFAM" id="SSF110069">
    <property type="entry name" value="ApaG-like"/>
    <property type="match status" value="1"/>
</dbReference>
<organism evidence="4 5">
    <name type="scientific">Paludibacterium paludis</name>
    <dbReference type="NCBI Taxonomy" id="1225769"/>
    <lineage>
        <taxon>Bacteria</taxon>
        <taxon>Pseudomonadati</taxon>
        <taxon>Pseudomonadota</taxon>
        <taxon>Betaproteobacteria</taxon>
        <taxon>Neisseriales</taxon>
        <taxon>Chromobacteriaceae</taxon>
        <taxon>Paludibacterium</taxon>
    </lineage>
</organism>
<evidence type="ECO:0000259" key="3">
    <source>
        <dbReference type="PROSITE" id="PS51087"/>
    </source>
</evidence>
<evidence type="ECO:0000313" key="4">
    <source>
        <dbReference type="EMBL" id="GGY17719.1"/>
    </source>
</evidence>
<dbReference type="HAMAP" id="MF_00791">
    <property type="entry name" value="ApaG"/>
    <property type="match status" value="1"/>
</dbReference>
<name>A0A918UAQ1_9NEIS</name>
<comment type="caution">
    <text evidence="4">The sequence shown here is derived from an EMBL/GenBank/DDBJ whole genome shotgun (WGS) entry which is preliminary data.</text>
</comment>
<reference evidence="4" key="2">
    <citation type="submission" date="2020-09" db="EMBL/GenBank/DDBJ databases">
        <authorList>
            <person name="Sun Q."/>
            <person name="Kim S."/>
        </authorList>
    </citation>
    <scope>NUCLEOTIDE SEQUENCE</scope>
    <source>
        <strain evidence="4">KCTC 32182</strain>
    </source>
</reference>
<sequence>MTDDNCRIEVVPEVAYVEEQSDVASDVYVFAYHIVITNTGKVGAQLISRHWVIRDANGQEQEVRGLGVVGEQPHLVPGQSFEYSSGTSLKTPYGSMSGRYHFQADDGTRFEAAIPEMVLVARRILH</sequence>
<accession>A0A918UAQ1</accession>
<dbReference type="InterPro" id="IPR036767">
    <property type="entry name" value="ApaG_sf"/>
</dbReference>